<dbReference type="RefSeq" id="WP_245127482.1">
    <property type="nucleotide sequence ID" value="NZ_CP095067.1"/>
</dbReference>
<reference evidence="1" key="1">
    <citation type="submission" date="2022-04" db="EMBL/GenBank/DDBJ databases">
        <title>Hymenobacter sp. isolated from the air.</title>
        <authorList>
            <person name="Won M."/>
            <person name="Lee C.-M."/>
            <person name="Woen H.-Y."/>
            <person name="Kwon S.-W."/>
        </authorList>
    </citation>
    <scope>NUCLEOTIDE SEQUENCE</scope>
    <source>
        <strain evidence="1">5420S-77</strain>
        <plasmid evidence="1">unnamed6</plasmid>
    </source>
</reference>
<evidence type="ECO:0000313" key="2">
    <source>
        <dbReference type="Proteomes" id="UP000830401"/>
    </source>
</evidence>
<protein>
    <submittedName>
        <fullName evidence="1">Uncharacterized protein</fullName>
    </submittedName>
</protein>
<accession>A0ABY4GFD5</accession>
<sequence length="48" mass="5356">METLLLVMLIMLLGLAVFVGISIRNHAQEVERNVQAYAAQQAKEKESV</sequence>
<keyword evidence="1" id="KW-0614">Plasmid</keyword>
<keyword evidence="2" id="KW-1185">Reference proteome</keyword>
<gene>
    <name evidence="1" type="ORF">MUN86_29490</name>
</gene>
<proteinExistence type="predicted"/>
<evidence type="ECO:0000313" key="1">
    <source>
        <dbReference type="EMBL" id="UOQ69636.1"/>
    </source>
</evidence>
<geneLocation type="plasmid" evidence="1 2">
    <name>unnamed6</name>
</geneLocation>
<organism evidence="1 2">
    <name type="scientific">Hymenobacter volaticus</name>
    <dbReference type="NCBI Taxonomy" id="2932254"/>
    <lineage>
        <taxon>Bacteria</taxon>
        <taxon>Pseudomonadati</taxon>
        <taxon>Bacteroidota</taxon>
        <taxon>Cytophagia</taxon>
        <taxon>Cytophagales</taxon>
        <taxon>Hymenobacteraceae</taxon>
        <taxon>Hymenobacter</taxon>
    </lineage>
</organism>
<dbReference type="Proteomes" id="UP000830401">
    <property type="component" value="Plasmid unnamed6"/>
</dbReference>
<name>A0ABY4GFD5_9BACT</name>
<dbReference type="EMBL" id="CP095067">
    <property type="protein sequence ID" value="UOQ69636.1"/>
    <property type="molecule type" value="Genomic_DNA"/>
</dbReference>